<dbReference type="PROSITE" id="PS00414">
    <property type="entry name" value="PROFILIN"/>
    <property type="match status" value="1"/>
</dbReference>
<dbReference type="PANTHER" id="PTHR11604">
    <property type="entry name" value="PROFILIN"/>
    <property type="match status" value="1"/>
</dbReference>
<dbReference type="InterPro" id="IPR027310">
    <property type="entry name" value="Profilin_CS"/>
</dbReference>
<reference evidence="9" key="1">
    <citation type="submission" date="2015-02" db="EMBL/GenBank/DDBJ databases">
        <authorList>
            <person name="Gon?alves P."/>
        </authorList>
    </citation>
    <scope>NUCLEOTIDE SEQUENCE [LARGE SCALE GENOMIC DNA]</scope>
</reference>
<evidence type="ECO:0000256" key="6">
    <source>
        <dbReference type="RuleBase" id="RU003908"/>
    </source>
</evidence>
<gene>
    <name evidence="8" type="primary">SPOSA6832_02568</name>
</gene>
<dbReference type="OrthoDB" id="421374at2759"/>
<keyword evidence="3" id="KW-0963">Cytoplasm</keyword>
<evidence type="ECO:0000256" key="4">
    <source>
        <dbReference type="ARBA" id="ARBA00023203"/>
    </source>
</evidence>
<evidence type="ECO:0000256" key="2">
    <source>
        <dbReference type="ARBA" id="ARBA00010058"/>
    </source>
</evidence>
<proteinExistence type="inferred from homology"/>
<dbReference type="PRINTS" id="PR01640">
    <property type="entry name" value="PROFILINPLNT"/>
</dbReference>
<keyword evidence="4 7" id="KW-0009">Actin-binding</keyword>
<comment type="similarity">
    <text evidence="2 7">Belongs to the profilin family.</text>
</comment>
<dbReference type="PRINTS" id="PR00392">
    <property type="entry name" value="PROFILIN"/>
</dbReference>
<comment type="function">
    <text evidence="6">Binds to actin and affects the structure of the cytoskeleton. At high concentrations, profilin prevents the polymerization of actin, whereas it enhances it at low concentrations.</text>
</comment>
<evidence type="ECO:0000313" key="9">
    <source>
        <dbReference type="Proteomes" id="UP000243876"/>
    </source>
</evidence>
<dbReference type="InterPro" id="IPR036140">
    <property type="entry name" value="PFN_sf"/>
</dbReference>
<dbReference type="SMART" id="SM00392">
    <property type="entry name" value="PROF"/>
    <property type="match status" value="1"/>
</dbReference>
<dbReference type="GO" id="GO:0005938">
    <property type="term" value="C:cell cortex"/>
    <property type="evidence" value="ECO:0007669"/>
    <property type="project" value="TreeGrafter"/>
</dbReference>
<dbReference type="Gene3D" id="3.30.450.30">
    <property type="entry name" value="Dynein light chain 2a, cytoplasmic"/>
    <property type="match status" value="1"/>
</dbReference>
<keyword evidence="9" id="KW-1185">Reference proteome</keyword>
<name>A0A0D6ELL2_SPOSA</name>
<dbReference type="EMBL" id="CENE01000010">
    <property type="protein sequence ID" value="CEQ40897.1"/>
    <property type="molecule type" value="Genomic_DNA"/>
</dbReference>
<dbReference type="Pfam" id="PF00235">
    <property type="entry name" value="Profilin"/>
    <property type="match status" value="1"/>
</dbReference>
<dbReference type="CDD" id="cd00148">
    <property type="entry name" value="PROF"/>
    <property type="match status" value="1"/>
</dbReference>
<sequence>MSWQTYVDSNLLGTGKISRAAILGQQGGVWATSAGYNLSTDEQAAILKTFSDPSQAQANGIRAAGQKFFTLTANDRSVYGKKQADGIILVKTTQSVLVAEYAHPTVPGDATKIVEELADYLISVGY</sequence>
<organism evidence="8 9">
    <name type="scientific">Sporidiobolus salmonicolor</name>
    <name type="common">Yeast-like fungus</name>
    <name type="synonym">Sporobolomyces salmonicolor</name>
    <dbReference type="NCBI Taxonomy" id="5005"/>
    <lineage>
        <taxon>Eukaryota</taxon>
        <taxon>Fungi</taxon>
        <taxon>Dikarya</taxon>
        <taxon>Basidiomycota</taxon>
        <taxon>Pucciniomycotina</taxon>
        <taxon>Microbotryomycetes</taxon>
        <taxon>Sporidiobolales</taxon>
        <taxon>Sporidiobolaceae</taxon>
        <taxon>Sporobolomyces</taxon>
    </lineage>
</organism>
<dbReference type="SUPFAM" id="SSF55770">
    <property type="entry name" value="Profilin (actin-binding protein)"/>
    <property type="match status" value="1"/>
</dbReference>
<evidence type="ECO:0000313" key="8">
    <source>
        <dbReference type="EMBL" id="CEQ40897.1"/>
    </source>
</evidence>
<comment type="subunit">
    <text evidence="6">Occurs in many kinds of cells as a complex with monomeric actin in a 1:1 ratio.</text>
</comment>
<evidence type="ECO:0000256" key="7">
    <source>
        <dbReference type="RuleBase" id="RU003909"/>
    </source>
</evidence>
<keyword evidence="5 6" id="KW-0206">Cytoskeleton</keyword>
<dbReference type="Proteomes" id="UP000243876">
    <property type="component" value="Unassembled WGS sequence"/>
</dbReference>
<dbReference type="AlphaFoldDB" id="A0A0D6ELL2"/>
<evidence type="ECO:0000256" key="5">
    <source>
        <dbReference type="ARBA" id="ARBA00023212"/>
    </source>
</evidence>
<dbReference type="GO" id="GO:0003785">
    <property type="term" value="F:actin monomer binding"/>
    <property type="evidence" value="ECO:0007669"/>
    <property type="project" value="TreeGrafter"/>
</dbReference>
<accession>A0A0D6ELL2</accession>
<dbReference type="PANTHER" id="PTHR11604:SF0">
    <property type="entry name" value="PROFILIN"/>
    <property type="match status" value="1"/>
</dbReference>
<dbReference type="FunFam" id="3.30.450.30:FF:000001">
    <property type="entry name" value="Profilin"/>
    <property type="match status" value="1"/>
</dbReference>
<evidence type="ECO:0000256" key="3">
    <source>
        <dbReference type="ARBA" id="ARBA00022490"/>
    </source>
</evidence>
<evidence type="ECO:0000256" key="1">
    <source>
        <dbReference type="ARBA" id="ARBA00004245"/>
    </source>
</evidence>
<dbReference type="InterPro" id="IPR048278">
    <property type="entry name" value="PFN"/>
</dbReference>
<protein>
    <recommendedName>
        <fullName evidence="7">Profilin</fullName>
    </recommendedName>
</protein>
<dbReference type="InterPro" id="IPR005455">
    <property type="entry name" value="PFN_euk"/>
</dbReference>
<dbReference type="GO" id="GO:0005856">
    <property type="term" value="C:cytoskeleton"/>
    <property type="evidence" value="ECO:0007669"/>
    <property type="project" value="UniProtKB-SubCell"/>
</dbReference>
<comment type="subcellular location">
    <subcellularLocation>
        <location evidence="1">Cytoplasm</location>
        <location evidence="1">Cytoskeleton</location>
    </subcellularLocation>
</comment>